<evidence type="ECO:0000256" key="9">
    <source>
        <dbReference type="SAM" id="Phobius"/>
    </source>
</evidence>
<keyword evidence="5 8" id="KW-1133">Transmembrane helix</keyword>
<comment type="similarity">
    <text evidence="2 8">Belongs to the MLO family.</text>
</comment>
<evidence type="ECO:0000256" key="2">
    <source>
        <dbReference type="ARBA" id="ARBA00006574"/>
    </source>
</evidence>
<keyword evidence="3 8" id="KW-0812">Transmembrane</keyword>
<accession>A0AAN7FGZ0</accession>
<dbReference type="InterPro" id="IPR004326">
    <property type="entry name" value="Mlo"/>
</dbReference>
<keyword evidence="6 8" id="KW-0472">Membrane</keyword>
<sequence>MESEHTDSLVYTPTWVVATVCFIIVLISLCVERTLHRLGKFLKRKKRDELFAALQKLKEELMLLGFISLLLTVFQGLISRICIPTHLSNFMLPCKKRYIVHPNGTEHYSNPATNNPQRLLFEDTNSGHCPHEGKAPLLPLEALHQLHIFIFVLAVVHVIFCVTVMTLGAARIRQWKSWEDSIRNEIESKKGLTGGNDADVHDIDHQDFLNKRGAGYWRKAAVVSWMMSLFKQFYASVTKSDYKAMRQGFIKKHYPDNPEYNFHHHVVQTLAVDFKKVIGVSWYLWLFVVVFLLLNVAGWNTYFWLSFLPLILLLLVGAKLQHIITRLAQEVVVERNIHDHEAQLQVTETKRDNHEVDEAAPPVKPSDDYFWFSSPALVLTLIHFILFQNSFEIGFFFWILFTYGFHSCIMDKLGFIIPRLIVGLIVQVLCSYSTLPLYAIVTQMGSTVKKIKFEYVESAIKSWFKGLFKSREERTRGPIEVSQIQMQSMAKESPQNAQNSEF</sequence>
<organism evidence="10 11">
    <name type="scientific">Quercus rubra</name>
    <name type="common">Northern red oak</name>
    <name type="synonym">Quercus borealis</name>
    <dbReference type="NCBI Taxonomy" id="3512"/>
    <lineage>
        <taxon>Eukaryota</taxon>
        <taxon>Viridiplantae</taxon>
        <taxon>Streptophyta</taxon>
        <taxon>Embryophyta</taxon>
        <taxon>Tracheophyta</taxon>
        <taxon>Spermatophyta</taxon>
        <taxon>Magnoliopsida</taxon>
        <taxon>eudicotyledons</taxon>
        <taxon>Gunneridae</taxon>
        <taxon>Pentapetalae</taxon>
        <taxon>rosids</taxon>
        <taxon>fabids</taxon>
        <taxon>Fagales</taxon>
        <taxon>Fagaceae</taxon>
        <taxon>Quercus</taxon>
    </lineage>
</organism>
<dbReference type="AlphaFoldDB" id="A0AAN7FGZ0"/>
<dbReference type="GO" id="GO:0005516">
    <property type="term" value="F:calmodulin binding"/>
    <property type="evidence" value="ECO:0007669"/>
    <property type="project" value="UniProtKB-KW"/>
</dbReference>
<evidence type="ECO:0000256" key="7">
    <source>
        <dbReference type="ARBA" id="ARBA00023265"/>
    </source>
</evidence>
<dbReference type="GO" id="GO:0006952">
    <property type="term" value="P:defense response"/>
    <property type="evidence" value="ECO:0007669"/>
    <property type="project" value="UniProtKB-KW"/>
</dbReference>
<evidence type="ECO:0000256" key="8">
    <source>
        <dbReference type="RuleBase" id="RU280816"/>
    </source>
</evidence>
<proteinExistence type="inferred from homology"/>
<feature type="transmembrane region" description="Helical" evidence="9">
    <location>
        <begin position="277"/>
        <end position="296"/>
    </location>
</feature>
<feature type="transmembrane region" description="Helical" evidence="9">
    <location>
        <begin position="369"/>
        <end position="387"/>
    </location>
</feature>
<comment type="domain">
    <text evidence="8">The C-terminus contains a calmodulin-binding domain, which binds calmodulin in a calcium-dependent fashion.</text>
</comment>
<evidence type="ECO:0000256" key="5">
    <source>
        <dbReference type="ARBA" id="ARBA00022989"/>
    </source>
</evidence>
<evidence type="ECO:0000256" key="1">
    <source>
        <dbReference type="ARBA" id="ARBA00004141"/>
    </source>
</evidence>
<gene>
    <name evidence="8" type="primary">MLO</name>
    <name evidence="10" type="ORF">RGQ29_020728</name>
</gene>
<comment type="subcellular location">
    <subcellularLocation>
        <location evidence="1 8">Membrane</location>
        <topology evidence="1 8">Multi-pass membrane protein</topology>
    </subcellularLocation>
</comment>
<feature type="transmembrane region" description="Helical" evidence="9">
    <location>
        <begin position="146"/>
        <end position="170"/>
    </location>
</feature>
<feature type="transmembrane region" description="Helical" evidence="9">
    <location>
        <begin position="15"/>
        <end position="35"/>
    </location>
</feature>
<feature type="transmembrane region" description="Helical" evidence="9">
    <location>
        <begin position="61"/>
        <end position="83"/>
    </location>
</feature>
<dbReference type="PANTHER" id="PTHR31942">
    <property type="entry name" value="MLO-LIKE PROTEIN 1"/>
    <property type="match status" value="1"/>
</dbReference>
<keyword evidence="4 8" id="KW-0611">Plant defense</keyword>
<dbReference type="Pfam" id="PF03094">
    <property type="entry name" value="Mlo"/>
    <property type="match status" value="1"/>
</dbReference>
<dbReference type="PANTHER" id="PTHR31942:SF54">
    <property type="entry name" value="MLO-LIKE PROTEIN 13"/>
    <property type="match status" value="1"/>
</dbReference>
<evidence type="ECO:0000313" key="10">
    <source>
        <dbReference type="EMBL" id="KAK4590296.1"/>
    </source>
</evidence>
<dbReference type="EMBL" id="JAXUIC010000005">
    <property type="protein sequence ID" value="KAK4590296.1"/>
    <property type="molecule type" value="Genomic_DNA"/>
</dbReference>
<evidence type="ECO:0000256" key="3">
    <source>
        <dbReference type="ARBA" id="ARBA00022692"/>
    </source>
</evidence>
<dbReference type="Proteomes" id="UP001324115">
    <property type="component" value="Unassembled WGS sequence"/>
</dbReference>
<reference evidence="10 11" key="1">
    <citation type="journal article" date="2023" name="G3 (Bethesda)">
        <title>A haplotype-resolved chromosome-scale genome for Quercus rubra L. provides insights into the genetics of adaptive traits for red oak species.</title>
        <authorList>
            <person name="Kapoor B."/>
            <person name="Jenkins J."/>
            <person name="Schmutz J."/>
            <person name="Zhebentyayeva T."/>
            <person name="Kuelheim C."/>
            <person name="Coggeshall M."/>
            <person name="Heim C."/>
            <person name="Lasky J.R."/>
            <person name="Leites L."/>
            <person name="Islam-Faridi N."/>
            <person name="Romero-Severson J."/>
            <person name="DeLeo V.L."/>
            <person name="Lucas S.M."/>
            <person name="Lazic D."/>
            <person name="Gailing O."/>
            <person name="Carlson J."/>
            <person name="Staton M."/>
        </authorList>
    </citation>
    <scope>NUCLEOTIDE SEQUENCE [LARGE SCALE GENOMIC DNA]</scope>
    <source>
        <strain evidence="10">Pseudo-F2</strain>
    </source>
</reference>
<comment type="function">
    <text evidence="8">May be involved in modulation of pathogen defense and leaf cell death.</text>
</comment>
<evidence type="ECO:0000256" key="6">
    <source>
        <dbReference type="ARBA" id="ARBA00023136"/>
    </source>
</evidence>
<keyword evidence="8" id="KW-0112">Calmodulin-binding</keyword>
<name>A0AAN7FGZ0_QUERU</name>
<comment type="caution">
    <text evidence="10">The sequence shown here is derived from an EMBL/GenBank/DDBJ whole genome shotgun (WGS) entry which is preliminary data.</text>
</comment>
<evidence type="ECO:0000313" key="11">
    <source>
        <dbReference type="Proteomes" id="UP001324115"/>
    </source>
</evidence>
<protein>
    <recommendedName>
        <fullName evidence="8">MLO-like protein</fullName>
    </recommendedName>
</protein>
<keyword evidence="7 8" id="KW-0568">Pathogenesis-related protein</keyword>
<dbReference type="GO" id="GO:0016020">
    <property type="term" value="C:membrane"/>
    <property type="evidence" value="ECO:0007669"/>
    <property type="project" value="UniProtKB-SubCell"/>
</dbReference>
<feature type="transmembrane region" description="Helical" evidence="9">
    <location>
        <begin position="421"/>
        <end position="441"/>
    </location>
</feature>
<keyword evidence="11" id="KW-1185">Reference proteome</keyword>
<evidence type="ECO:0000256" key="4">
    <source>
        <dbReference type="ARBA" id="ARBA00022821"/>
    </source>
</evidence>
<feature type="transmembrane region" description="Helical" evidence="9">
    <location>
        <begin position="393"/>
        <end position="409"/>
    </location>
</feature>